<feature type="region of interest" description="Disordered" evidence="1">
    <location>
        <begin position="1"/>
        <end position="122"/>
    </location>
</feature>
<protein>
    <submittedName>
        <fullName evidence="4">Surface anchored protein</fullName>
    </submittedName>
</protein>
<evidence type="ECO:0000313" key="4">
    <source>
        <dbReference type="WBParaSite" id="ECPE_0000176901-mRNA-1"/>
    </source>
</evidence>
<organism evidence="4">
    <name type="scientific">Echinostoma caproni</name>
    <dbReference type="NCBI Taxonomy" id="27848"/>
    <lineage>
        <taxon>Eukaryota</taxon>
        <taxon>Metazoa</taxon>
        <taxon>Spiralia</taxon>
        <taxon>Lophotrochozoa</taxon>
        <taxon>Platyhelminthes</taxon>
        <taxon>Trematoda</taxon>
        <taxon>Digenea</taxon>
        <taxon>Plagiorchiida</taxon>
        <taxon>Echinostomata</taxon>
        <taxon>Echinostomatoidea</taxon>
        <taxon>Echinostomatidae</taxon>
        <taxon>Echinostoma</taxon>
    </lineage>
</organism>
<evidence type="ECO:0000313" key="2">
    <source>
        <dbReference type="EMBL" id="VDP45972.1"/>
    </source>
</evidence>
<dbReference type="WBParaSite" id="ECPE_0000176901-mRNA-1">
    <property type="protein sequence ID" value="ECPE_0000176901-mRNA-1"/>
    <property type="gene ID" value="ECPE_0000176901"/>
</dbReference>
<feature type="compositionally biased region" description="Low complexity" evidence="1">
    <location>
        <begin position="14"/>
        <end position="35"/>
    </location>
</feature>
<reference evidence="4" key="1">
    <citation type="submission" date="2016-06" db="UniProtKB">
        <authorList>
            <consortium name="WormBaseParasite"/>
        </authorList>
    </citation>
    <scope>IDENTIFICATION</scope>
</reference>
<gene>
    <name evidence="2" type="ORF">ECPE_LOCUS1769</name>
</gene>
<evidence type="ECO:0000313" key="3">
    <source>
        <dbReference type="Proteomes" id="UP000272942"/>
    </source>
</evidence>
<dbReference type="EMBL" id="UZAN01014873">
    <property type="protein sequence ID" value="VDP45972.1"/>
    <property type="molecule type" value="Genomic_DNA"/>
</dbReference>
<accession>A0A183A484</accession>
<dbReference type="AlphaFoldDB" id="A0A183A484"/>
<dbReference type="Proteomes" id="UP000272942">
    <property type="component" value="Unassembled WGS sequence"/>
</dbReference>
<name>A0A183A484_9TREM</name>
<reference evidence="2 3" key="2">
    <citation type="submission" date="2018-11" db="EMBL/GenBank/DDBJ databases">
        <authorList>
            <consortium name="Pathogen Informatics"/>
        </authorList>
    </citation>
    <scope>NUCLEOTIDE SEQUENCE [LARGE SCALE GENOMIC DNA]</scope>
    <source>
        <strain evidence="2 3">Egypt</strain>
    </source>
</reference>
<proteinExistence type="predicted"/>
<evidence type="ECO:0000256" key="1">
    <source>
        <dbReference type="SAM" id="MobiDB-lite"/>
    </source>
</evidence>
<feature type="compositionally biased region" description="Basic and acidic residues" evidence="1">
    <location>
        <begin position="49"/>
        <end position="64"/>
    </location>
</feature>
<keyword evidence="3" id="KW-1185">Reference proteome</keyword>
<sequence>TKNQFTSQEPIEVSAESGTTTTAATTTEASTAEITKPATKPEGNAAKPNTDESEKGETEGDKQSPDVTGKNKQQQKDQEHQDNLNGVADNQPPAAPKQASAEKSVQEGSGPGSGQLLRRARDTSGTDVTVYYILGEFCKATIRMYKAHSKLLTNNLRITARPVLLYL</sequence>